<dbReference type="Gene3D" id="3.90.1300.10">
    <property type="entry name" value="Amidase signature (AS) domain"/>
    <property type="match status" value="1"/>
</dbReference>
<dbReference type="SUPFAM" id="SSF75304">
    <property type="entry name" value="Amidase signature (AS) enzymes"/>
    <property type="match status" value="1"/>
</dbReference>
<gene>
    <name evidence="5" type="ORF">MPRF_02300</name>
</gene>
<dbReference type="PANTHER" id="PTHR11895:SF7">
    <property type="entry name" value="GLUTAMYL-TRNA(GLN) AMIDOTRANSFERASE SUBUNIT A, MITOCHONDRIAL"/>
    <property type="match status" value="1"/>
</dbReference>
<evidence type="ECO:0000256" key="2">
    <source>
        <dbReference type="ARBA" id="ARBA00009199"/>
    </source>
</evidence>
<sequence>MVNAADVSVRAAAEQIRCGATTPVDLLEDTLARIRAVDPLVRAFAAFDEQQVCDAAVGLAEEAREGRHRGVLHGVPVAVKDVIDVAGYPTRGGSRATDAEPVSADSPAVARLRAAGALVLGKTHTHEFAHGVVTPPTRNPWDPQRIPGGSSGGSAAAVASGQCLAALGTDTGGSIRVPAALCGVSGLRPVPGDVPVDGMLPFSPRLDTCGPIARDALDLALLYEVLSGRPCPLRDSVTGMRIGTLMHADMGEVHDGIGAAVAAAIGVLADAGAATAPAAVPPFTAWSAPRGVYVLADFLDVHRASGRYPDRRADYGEEVAGYLEKAERITPAARAEAVDELQRLEERLRAGMVDFDALVLPTTPIPAPTAAECEYAPGADGRAGVIEPLMRLCGPFSWCGLAAVTVPCGTVDGDLPVGLQVVGRDVPTVLSVAAAYQRATTHHRRYPGG</sequence>
<dbReference type="InterPro" id="IPR020556">
    <property type="entry name" value="Amidase_CS"/>
</dbReference>
<comment type="catalytic activity">
    <reaction evidence="1">
        <text>a monocarboxylic acid amide + H2O = a monocarboxylate + NH4(+)</text>
        <dbReference type="Rhea" id="RHEA:12020"/>
        <dbReference type="ChEBI" id="CHEBI:15377"/>
        <dbReference type="ChEBI" id="CHEBI:28938"/>
        <dbReference type="ChEBI" id="CHEBI:35757"/>
        <dbReference type="ChEBI" id="CHEBI:83628"/>
        <dbReference type="EC" id="3.5.1.4"/>
    </reaction>
</comment>
<proteinExistence type="inferred from homology"/>
<dbReference type="InterPro" id="IPR036928">
    <property type="entry name" value="AS_sf"/>
</dbReference>
<organism evidence="5 6">
    <name type="scientific">Mycolicibacterium parafortuitum</name>
    <name type="common">Mycobacterium parafortuitum</name>
    <dbReference type="NCBI Taxonomy" id="39692"/>
    <lineage>
        <taxon>Bacteria</taxon>
        <taxon>Bacillati</taxon>
        <taxon>Actinomycetota</taxon>
        <taxon>Actinomycetes</taxon>
        <taxon>Mycobacteriales</taxon>
        <taxon>Mycobacteriaceae</taxon>
        <taxon>Mycolicibacterium</taxon>
    </lineage>
</organism>
<evidence type="ECO:0000256" key="3">
    <source>
        <dbReference type="ARBA" id="ARBA00012922"/>
    </source>
</evidence>
<dbReference type="GO" id="GO:0004040">
    <property type="term" value="F:amidase activity"/>
    <property type="evidence" value="ECO:0007669"/>
    <property type="project" value="UniProtKB-EC"/>
</dbReference>
<dbReference type="Proteomes" id="UP000466554">
    <property type="component" value="Chromosome"/>
</dbReference>
<evidence type="ECO:0000313" key="6">
    <source>
        <dbReference type="Proteomes" id="UP000466554"/>
    </source>
</evidence>
<dbReference type="InterPro" id="IPR000120">
    <property type="entry name" value="Amidase"/>
</dbReference>
<dbReference type="Pfam" id="PF01425">
    <property type="entry name" value="Amidase"/>
    <property type="match status" value="1"/>
</dbReference>
<evidence type="ECO:0000313" key="5">
    <source>
        <dbReference type="EMBL" id="BBY73331.1"/>
    </source>
</evidence>
<feature type="domain" description="Amidase" evidence="4">
    <location>
        <begin position="25"/>
        <end position="424"/>
    </location>
</feature>
<dbReference type="EMBL" id="AP022598">
    <property type="protein sequence ID" value="BBY73331.1"/>
    <property type="molecule type" value="Genomic_DNA"/>
</dbReference>
<protein>
    <recommendedName>
        <fullName evidence="3">amidase</fullName>
        <ecNumber evidence="3">3.5.1.4</ecNumber>
    </recommendedName>
</protein>
<evidence type="ECO:0000256" key="1">
    <source>
        <dbReference type="ARBA" id="ARBA00001311"/>
    </source>
</evidence>
<dbReference type="PROSITE" id="PS00571">
    <property type="entry name" value="AMIDASES"/>
    <property type="match status" value="1"/>
</dbReference>
<accession>A0A7I7TXJ8</accession>
<dbReference type="PANTHER" id="PTHR11895">
    <property type="entry name" value="TRANSAMIDASE"/>
    <property type="match status" value="1"/>
</dbReference>
<dbReference type="EC" id="3.5.1.4" evidence="3"/>
<dbReference type="InterPro" id="IPR023631">
    <property type="entry name" value="Amidase_dom"/>
</dbReference>
<keyword evidence="5" id="KW-0378">Hydrolase</keyword>
<evidence type="ECO:0000259" key="4">
    <source>
        <dbReference type="Pfam" id="PF01425"/>
    </source>
</evidence>
<reference evidence="5 6" key="1">
    <citation type="journal article" date="2019" name="Emerg. Microbes Infect.">
        <title>Comprehensive subspecies identification of 175 nontuberculous mycobacteria species based on 7547 genomic profiles.</title>
        <authorList>
            <person name="Matsumoto Y."/>
            <person name="Kinjo T."/>
            <person name="Motooka D."/>
            <person name="Nabeya D."/>
            <person name="Jung N."/>
            <person name="Uechi K."/>
            <person name="Horii T."/>
            <person name="Iida T."/>
            <person name="Fujita J."/>
            <person name="Nakamura S."/>
        </authorList>
    </citation>
    <scope>NUCLEOTIDE SEQUENCE [LARGE SCALE GENOMIC DNA]</scope>
    <source>
        <strain evidence="5 6">JCM 6367</strain>
    </source>
</reference>
<dbReference type="AlphaFoldDB" id="A0A7I7TXJ8"/>
<name>A0A7I7TXJ8_MYCPF</name>
<comment type="similarity">
    <text evidence="2">Belongs to the amidase family.</text>
</comment>